<name>A0AAW0J8R1_MYOGA</name>
<protein>
    <submittedName>
        <fullName evidence="1">Uncharacterized protein</fullName>
    </submittedName>
</protein>
<dbReference type="EMBL" id="JBBHLL010000054">
    <property type="protein sequence ID" value="KAK7823175.1"/>
    <property type="molecule type" value="Genomic_DNA"/>
</dbReference>
<organism evidence="1 2">
    <name type="scientific">Myodes glareolus</name>
    <name type="common">Bank vole</name>
    <name type="synonym">Clethrionomys glareolus</name>
    <dbReference type="NCBI Taxonomy" id="447135"/>
    <lineage>
        <taxon>Eukaryota</taxon>
        <taxon>Metazoa</taxon>
        <taxon>Chordata</taxon>
        <taxon>Craniata</taxon>
        <taxon>Vertebrata</taxon>
        <taxon>Euteleostomi</taxon>
        <taxon>Mammalia</taxon>
        <taxon>Eutheria</taxon>
        <taxon>Euarchontoglires</taxon>
        <taxon>Glires</taxon>
        <taxon>Rodentia</taxon>
        <taxon>Myomorpha</taxon>
        <taxon>Muroidea</taxon>
        <taxon>Cricetidae</taxon>
        <taxon>Arvicolinae</taxon>
        <taxon>Myodes</taxon>
    </lineage>
</organism>
<evidence type="ECO:0000313" key="2">
    <source>
        <dbReference type="Proteomes" id="UP001488838"/>
    </source>
</evidence>
<dbReference type="AlphaFoldDB" id="A0AAW0J8R1"/>
<proteinExistence type="predicted"/>
<sequence>MLKTVMISEAGLNPQSPCLSLPSEGIISTQHHCSPFPYLVFFLLMVWVVLRPCHLDALAVLVNFLFPVLSPGHLCPLSLVTEAHLYQEQSKLAQPPRDEGNTSAGLRPAHLRHGSITVILGPSHAAVGEWPRLTITPHLSGKSALCQQGGDRLPTRMDGQVEEEMMQDGAV</sequence>
<evidence type="ECO:0000313" key="1">
    <source>
        <dbReference type="EMBL" id="KAK7823175.1"/>
    </source>
</evidence>
<gene>
    <name evidence="1" type="ORF">U0070_027382</name>
</gene>
<dbReference type="Proteomes" id="UP001488838">
    <property type="component" value="Unassembled WGS sequence"/>
</dbReference>
<accession>A0AAW0J8R1</accession>
<keyword evidence="2" id="KW-1185">Reference proteome</keyword>
<comment type="caution">
    <text evidence="1">The sequence shown here is derived from an EMBL/GenBank/DDBJ whole genome shotgun (WGS) entry which is preliminary data.</text>
</comment>
<reference evidence="1 2" key="1">
    <citation type="journal article" date="2023" name="bioRxiv">
        <title>Conserved and derived expression patterns and positive selection on dental genes reveal complex evolutionary context of ever-growing rodent molars.</title>
        <authorList>
            <person name="Calamari Z.T."/>
            <person name="Song A."/>
            <person name="Cohen E."/>
            <person name="Akter M."/>
            <person name="Roy R.D."/>
            <person name="Hallikas O."/>
            <person name="Christensen M.M."/>
            <person name="Li P."/>
            <person name="Marangoni P."/>
            <person name="Jernvall J."/>
            <person name="Klein O.D."/>
        </authorList>
    </citation>
    <scope>NUCLEOTIDE SEQUENCE [LARGE SCALE GENOMIC DNA]</scope>
    <source>
        <strain evidence="1">V071</strain>
    </source>
</reference>